<sequence length="195" mass="21746">MHSEDIQLFRMLVEAGAQPGEDFSYDLSQGTCRINERGFILLQNAFPDIDWQQISSMSQPDLDGPVKTLHQHLDVDFITELIARIGQRLAQLPTNEAAWYAHQILGGVEQRTGIALYQLIQRTLPAEICQHLDQLLKLTPITPCNVWIEDLVIAAGGALHDIEYDGDEVLLSEAGIGLLNQVWTGELEIQDDMAA</sequence>
<gene>
    <name evidence="1" type="ORF">IQ260_16275</name>
</gene>
<accession>A0A928ZVI9</accession>
<reference evidence="1" key="1">
    <citation type="submission" date="2020-10" db="EMBL/GenBank/DDBJ databases">
        <authorList>
            <person name="Castelo-Branco R."/>
            <person name="Eusebio N."/>
            <person name="Adriana R."/>
            <person name="Vieira A."/>
            <person name="Brugerolle De Fraissinette N."/>
            <person name="Rezende De Castro R."/>
            <person name="Schneider M.P."/>
            <person name="Vasconcelos V."/>
            <person name="Leao P.N."/>
        </authorList>
    </citation>
    <scope>NUCLEOTIDE SEQUENCE</scope>
    <source>
        <strain evidence="1">LEGE 11479</strain>
    </source>
</reference>
<protein>
    <submittedName>
        <fullName evidence="1">Uncharacterized protein</fullName>
    </submittedName>
</protein>
<dbReference type="RefSeq" id="WP_193994157.1">
    <property type="nucleotide sequence ID" value="NZ_JADEXP010000149.1"/>
</dbReference>
<organism evidence="1 2">
    <name type="scientific">Leptolyngbya cf. ectocarpi LEGE 11479</name>
    <dbReference type="NCBI Taxonomy" id="1828722"/>
    <lineage>
        <taxon>Bacteria</taxon>
        <taxon>Bacillati</taxon>
        <taxon>Cyanobacteriota</taxon>
        <taxon>Cyanophyceae</taxon>
        <taxon>Leptolyngbyales</taxon>
        <taxon>Leptolyngbyaceae</taxon>
        <taxon>Leptolyngbya group</taxon>
        <taxon>Leptolyngbya</taxon>
    </lineage>
</organism>
<evidence type="ECO:0000313" key="2">
    <source>
        <dbReference type="Proteomes" id="UP000615026"/>
    </source>
</evidence>
<comment type="caution">
    <text evidence="1">The sequence shown here is derived from an EMBL/GenBank/DDBJ whole genome shotgun (WGS) entry which is preliminary data.</text>
</comment>
<name>A0A928ZVI9_LEPEC</name>
<evidence type="ECO:0000313" key="1">
    <source>
        <dbReference type="EMBL" id="MBE9068208.1"/>
    </source>
</evidence>
<dbReference type="Proteomes" id="UP000615026">
    <property type="component" value="Unassembled WGS sequence"/>
</dbReference>
<keyword evidence="2" id="KW-1185">Reference proteome</keyword>
<dbReference type="EMBL" id="JADEXP010000149">
    <property type="protein sequence ID" value="MBE9068208.1"/>
    <property type="molecule type" value="Genomic_DNA"/>
</dbReference>
<proteinExistence type="predicted"/>
<dbReference type="AlphaFoldDB" id="A0A928ZVI9"/>